<dbReference type="EMBL" id="JBHTHM010001713">
    <property type="protein sequence ID" value="MFD0787016.1"/>
    <property type="molecule type" value="Genomic_DNA"/>
</dbReference>
<gene>
    <name evidence="4" type="ORF">ACFQZ8_24215</name>
</gene>
<comment type="caution">
    <text evidence="4">The sequence shown here is derived from an EMBL/GenBank/DDBJ whole genome shotgun (WGS) entry which is preliminary data.</text>
</comment>
<organism evidence="4 5">
    <name type="scientific">Micromonospora azadirachtae</name>
    <dbReference type="NCBI Taxonomy" id="1970735"/>
    <lineage>
        <taxon>Bacteria</taxon>
        <taxon>Bacillati</taxon>
        <taxon>Actinomycetota</taxon>
        <taxon>Actinomycetes</taxon>
        <taxon>Micromonosporales</taxon>
        <taxon>Micromonosporaceae</taxon>
        <taxon>Micromonospora</taxon>
    </lineage>
</organism>
<dbReference type="Proteomes" id="UP001597053">
    <property type="component" value="Unassembled WGS sequence"/>
</dbReference>
<sequence>MVPLAERVRFTAVELAPRPEDLPPEIGWFDQIPSGITGLLLATEWLDNVPLDIAVHTRGGWHYLLVDPTSGTEALGDPVGPADAEWLATWWPVPGSGVADDGGLPAETVTDGPGTSGSGFRAARPAEGSSLTARSGSGCPETPTATSTEPNRSDHPQTPTEPNRSDHPATPTATSTEPSGSGCPESRTTIGVRAEIGRSRDEAWANAVGRIDRGLALAVDYGHLKRERPVSGTLTGYRGGRQVAPVPDGSCDVTAHVAMDSVASAGERVARCAYSLSSQREALRAL</sequence>
<dbReference type="GO" id="GO:0032259">
    <property type="term" value="P:methylation"/>
    <property type="evidence" value="ECO:0007669"/>
    <property type="project" value="UniProtKB-KW"/>
</dbReference>
<keyword evidence="5" id="KW-1185">Reference proteome</keyword>
<evidence type="ECO:0000256" key="1">
    <source>
        <dbReference type="ARBA" id="ARBA00022603"/>
    </source>
</evidence>
<dbReference type="InterPro" id="IPR003788">
    <property type="entry name" value="NDUFAF7"/>
</dbReference>
<dbReference type="InterPro" id="IPR029063">
    <property type="entry name" value="SAM-dependent_MTases_sf"/>
</dbReference>
<reference evidence="5" key="1">
    <citation type="journal article" date="2019" name="Int. J. Syst. Evol. Microbiol.">
        <title>The Global Catalogue of Microorganisms (GCM) 10K type strain sequencing project: providing services to taxonomists for standard genome sequencing and annotation.</title>
        <authorList>
            <consortium name="The Broad Institute Genomics Platform"/>
            <consortium name="The Broad Institute Genome Sequencing Center for Infectious Disease"/>
            <person name="Wu L."/>
            <person name="Ma J."/>
        </authorList>
    </citation>
    <scope>NUCLEOTIDE SEQUENCE [LARGE SCALE GENOMIC DNA]</scope>
    <source>
        <strain evidence="5">JCM 32148</strain>
    </source>
</reference>
<name>A0ABW3A7Q7_9ACTN</name>
<dbReference type="InterPro" id="IPR038375">
    <property type="entry name" value="NDUFAF7_sf"/>
</dbReference>
<evidence type="ECO:0000256" key="3">
    <source>
        <dbReference type="SAM" id="MobiDB-lite"/>
    </source>
</evidence>
<feature type="compositionally biased region" description="Low complexity" evidence="3">
    <location>
        <begin position="168"/>
        <end position="182"/>
    </location>
</feature>
<evidence type="ECO:0000313" key="4">
    <source>
        <dbReference type="EMBL" id="MFD0787016.1"/>
    </source>
</evidence>
<evidence type="ECO:0000313" key="5">
    <source>
        <dbReference type="Proteomes" id="UP001597053"/>
    </source>
</evidence>
<keyword evidence="1 4" id="KW-0489">Methyltransferase</keyword>
<accession>A0ABW3A7Q7</accession>
<proteinExistence type="predicted"/>
<evidence type="ECO:0000256" key="2">
    <source>
        <dbReference type="ARBA" id="ARBA00022679"/>
    </source>
</evidence>
<protein>
    <submittedName>
        <fullName evidence="4">SAM-dependent methyltransferase</fullName>
        <ecNumber evidence="4">2.1.1.-</ecNumber>
    </submittedName>
</protein>
<dbReference type="Pfam" id="PF02636">
    <property type="entry name" value="Methyltransf_28"/>
    <property type="match status" value="1"/>
</dbReference>
<feature type="compositionally biased region" description="Polar residues" evidence="3">
    <location>
        <begin position="143"/>
        <end position="162"/>
    </location>
</feature>
<dbReference type="Gene3D" id="3.40.50.12710">
    <property type="match status" value="1"/>
</dbReference>
<dbReference type="GO" id="GO:0008168">
    <property type="term" value="F:methyltransferase activity"/>
    <property type="evidence" value="ECO:0007669"/>
    <property type="project" value="UniProtKB-KW"/>
</dbReference>
<keyword evidence="2 4" id="KW-0808">Transferase</keyword>
<feature type="non-terminal residue" evidence="4">
    <location>
        <position position="286"/>
    </location>
</feature>
<dbReference type="SUPFAM" id="SSF53335">
    <property type="entry name" value="S-adenosyl-L-methionine-dependent methyltransferases"/>
    <property type="match status" value="1"/>
</dbReference>
<feature type="region of interest" description="Disordered" evidence="3">
    <location>
        <begin position="98"/>
        <end position="187"/>
    </location>
</feature>
<dbReference type="EC" id="2.1.1.-" evidence="4"/>